<dbReference type="PANTHER" id="PTHR45919">
    <property type="entry name" value="GDP-MAN:MAN(3)GLCNAC(2)-PP-DOL ALPHA-1,2-MANNOSYLTRANSFERASE"/>
    <property type="match status" value="1"/>
</dbReference>
<evidence type="ECO:0000256" key="9">
    <source>
        <dbReference type="ARBA" id="ARBA00022989"/>
    </source>
</evidence>
<dbReference type="Pfam" id="PF15924">
    <property type="entry name" value="ALG11_N"/>
    <property type="match status" value="1"/>
</dbReference>
<evidence type="ECO:0000256" key="3">
    <source>
        <dbReference type="ARBA" id="ARBA00012645"/>
    </source>
</evidence>
<feature type="domain" description="ALG11 mannosyltransferase N-terminal" evidence="14">
    <location>
        <begin position="131"/>
        <end position="335"/>
    </location>
</feature>
<evidence type="ECO:0000256" key="11">
    <source>
        <dbReference type="ARBA" id="ARBA00045065"/>
    </source>
</evidence>
<evidence type="ECO:0000256" key="7">
    <source>
        <dbReference type="ARBA" id="ARBA00022692"/>
    </source>
</evidence>
<dbReference type="Proteomes" id="UP001360560">
    <property type="component" value="Unassembled WGS sequence"/>
</dbReference>
<evidence type="ECO:0000256" key="10">
    <source>
        <dbReference type="ARBA" id="ARBA00023136"/>
    </source>
</evidence>
<comment type="caution">
    <text evidence="15">The sequence shown here is derived from an EMBL/GenBank/DDBJ whole genome shotgun (WGS) entry which is preliminary data.</text>
</comment>
<accession>A0AAV5QK00</accession>
<evidence type="ECO:0000256" key="6">
    <source>
        <dbReference type="ARBA" id="ARBA00022679"/>
    </source>
</evidence>
<comment type="catalytic activity">
    <reaction evidence="11 12">
        <text>an alpha-D-Man-(1-&gt;3)-[alpha-D-Man-(1-&gt;6)]-beta-D-Man-(1-&gt;4)-beta-D-GlcNAc-(1-&gt;4)-alpha-D-GlcNAc-diphospho-di-trans,poly-cis-dolichol + 2 GDP-alpha-D-mannose = an alpha-D-Man-(1-&gt;2)-alpha-D-Man-(1-&gt;2)-alpha-D-Man-(1-&gt;3)-[alpha-D-Man-(1-&gt;6)]-beta-D-Man-(1-&gt;4)-beta-D-GlcNAc-(1-&gt;4)-alpha-D-GlcNAc-diphospho-di-trans,poly-cis-dolichol + 2 GDP + 2 H(+)</text>
        <dbReference type="Rhea" id="RHEA:29523"/>
        <dbReference type="Rhea" id="RHEA-COMP:19515"/>
        <dbReference type="Rhea" id="RHEA-COMP:19516"/>
        <dbReference type="ChEBI" id="CHEBI:15378"/>
        <dbReference type="ChEBI" id="CHEBI:57527"/>
        <dbReference type="ChEBI" id="CHEBI:58189"/>
        <dbReference type="ChEBI" id="CHEBI:132511"/>
        <dbReference type="ChEBI" id="CHEBI:132515"/>
        <dbReference type="EC" id="2.4.1.131"/>
    </reaction>
    <physiologicalReaction direction="left-to-right" evidence="11 12">
        <dbReference type="Rhea" id="RHEA:29524"/>
    </physiologicalReaction>
</comment>
<dbReference type="AlphaFoldDB" id="A0AAV5QK00"/>
<keyword evidence="7 12" id="KW-0812">Transmembrane</keyword>
<evidence type="ECO:0000313" key="16">
    <source>
        <dbReference type="Proteomes" id="UP001360560"/>
    </source>
</evidence>
<proteinExistence type="inferred from homology"/>
<keyword evidence="16" id="KW-1185">Reference proteome</keyword>
<evidence type="ECO:0000313" key="15">
    <source>
        <dbReference type="EMBL" id="GMM34951.1"/>
    </source>
</evidence>
<evidence type="ECO:0000256" key="8">
    <source>
        <dbReference type="ARBA" id="ARBA00022824"/>
    </source>
</evidence>
<comment type="subcellular location">
    <subcellularLocation>
        <location evidence="1">Endoplasmic reticulum membrane</location>
        <topology evidence="1">Single-pass membrane protein</topology>
    </subcellularLocation>
</comment>
<dbReference type="GeneID" id="90072930"/>
<dbReference type="EC" id="2.4.1.131" evidence="3 12"/>
<keyword evidence="6 12" id="KW-0808">Transferase</keyword>
<comment type="similarity">
    <text evidence="12">Belongs to the glycosyltransferase group 1 family. Glycosyltransferase 4 subfamily.</text>
</comment>
<feature type="domain" description="Glycosyl transferase family 1" evidence="13">
    <location>
        <begin position="384"/>
        <end position="517"/>
    </location>
</feature>
<evidence type="ECO:0000256" key="12">
    <source>
        <dbReference type="RuleBase" id="RU367051"/>
    </source>
</evidence>
<evidence type="ECO:0000259" key="14">
    <source>
        <dbReference type="Pfam" id="PF15924"/>
    </source>
</evidence>
<name>A0AAV5QK00_9ASCO</name>
<organism evidence="15 16">
    <name type="scientific">Saccharomycopsis crataegensis</name>
    <dbReference type="NCBI Taxonomy" id="43959"/>
    <lineage>
        <taxon>Eukaryota</taxon>
        <taxon>Fungi</taxon>
        <taxon>Dikarya</taxon>
        <taxon>Ascomycota</taxon>
        <taxon>Saccharomycotina</taxon>
        <taxon>Saccharomycetes</taxon>
        <taxon>Saccharomycopsidaceae</taxon>
        <taxon>Saccharomycopsis</taxon>
    </lineage>
</organism>
<evidence type="ECO:0000256" key="5">
    <source>
        <dbReference type="ARBA" id="ARBA00022676"/>
    </source>
</evidence>
<evidence type="ECO:0000256" key="1">
    <source>
        <dbReference type="ARBA" id="ARBA00004389"/>
    </source>
</evidence>
<comment type="pathway">
    <text evidence="2 12">Protein modification; protein glycosylation.</text>
</comment>
<dbReference type="GO" id="GO:0004377">
    <property type="term" value="F:GDP-Man:Man(3)GlcNAc(2)-PP-Dol alpha-1,2-mannosyltransferase activity"/>
    <property type="evidence" value="ECO:0007669"/>
    <property type="project" value="UniProtKB-UniRule"/>
</dbReference>
<evidence type="ECO:0000256" key="2">
    <source>
        <dbReference type="ARBA" id="ARBA00004922"/>
    </source>
</evidence>
<dbReference type="InterPro" id="IPR031814">
    <property type="entry name" value="ALG11_N"/>
</dbReference>
<feature type="transmembrane region" description="Helical" evidence="12">
    <location>
        <begin position="16"/>
        <end position="40"/>
    </location>
</feature>
<evidence type="ECO:0000259" key="13">
    <source>
        <dbReference type="Pfam" id="PF00534"/>
    </source>
</evidence>
<comment type="function">
    <text evidence="12">GDP-Man:Man(3)GlcNAc(2)-PP-Dol alpha-1,2-mannosyltransferase that operates in the biosynthetic pathway of dolichol-linked oligosaccharides, the glycan precursors employed in protein asparagine (N)-glycosylation. The assembly of dolichol-linked oligosaccharides begins on the cytosolic side of the endoplasmic reticulum membrane and finishes in its lumen. The sequential addition of sugars to dolichol pyrophosphate produces dolichol-linked oligosaccharides containing fourteen sugars, including two GlcNAcs, nine mannoses and three glucoses. Once assembled, the oligosaccharide is transferred from the lipid to nascent proteins by oligosaccharyltransferases. Catalyzes, on the cytoplasmic face of the endoplasmic reticulum, the addition of the fourth and fifth mannose residues to the dolichol-linked oligosaccharide chain, to produce Man(5)GlcNAc(2)-PP-dolichol core oligosaccharide.</text>
</comment>
<protein>
    <recommendedName>
        <fullName evidence="4 12">GDP-Man:Man(3)GlcNAc(2)-PP-Dol alpha-1,2-mannosyltransferase</fullName>
        <ecNumber evidence="3 12">2.4.1.131</ecNumber>
    </recommendedName>
</protein>
<evidence type="ECO:0000256" key="4">
    <source>
        <dbReference type="ARBA" id="ARBA00022018"/>
    </source>
</evidence>
<dbReference type="GO" id="GO:0006487">
    <property type="term" value="P:protein N-linked glycosylation"/>
    <property type="evidence" value="ECO:0007669"/>
    <property type="project" value="TreeGrafter"/>
</dbReference>
<dbReference type="EMBL" id="BTFZ01000004">
    <property type="protein sequence ID" value="GMM34951.1"/>
    <property type="molecule type" value="Genomic_DNA"/>
</dbReference>
<dbReference type="Gene3D" id="3.40.50.2000">
    <property type="entry name" value="Glycogen Phosphorylase B"/>
    <property type="match status" value="1"/>
</dbReference>
<dbReference type="PANTHER" id="PTHR45919:SF1">
    <property type="entry name" value="GDP-MAN:MAN(3)GLCNAC(2)-PP-DOL ALPHA-1,2-MANNOSYLTRANSFERASE"/>
    <property type="match status" value="1"/>
</dbReference>
<keyword evidence="5 12" id="KW-0328">Glycosyltransferase</keyword>
<dbReference type="GO" id="GO:0005789">
    <property type="term" value="C:endoplasmic reticulum membrane"/>
    <property type="evidence" value="ECO:0007669"/>
    <property type="project" value="UniProtKB-SubCell"/>
</dbReference>
<dbReference type="CDD" id="cd03806">
    <property type="entry name" value="GT4_ALG11-like"/>
    <property type="match status" value="1"/>
</dbReference>
<keyword evidence="9 12" id="KW-1133">Transmembrane helix</keyword>
<dbReference type="Pfam" id="PF00534">
    <property type="entry name" value="Glycos_transf_1"/>
    <property type="match status" value="1"/>
</dbReference>
<gene>
    <name evidence="15" type="ORF">DASC09_022760</name>
</gene>
<dbReference type="InterPro" id="IPR038013">
    <property type="entry name" value="ALG11"/>
</dbReference>
<keyword evidence="8 12" id="KW-0256">Endoplasmic reticulum</keyword>
<dbReference type="SUPFAM" id="SSF53756">
    <property type="entry name" value="UDP-Glycosyltransferase/glycogen phosphorylase"/>
    <property type="match status" value="1"/>
</dbReference>
<keyword evidence="10 12" id="KW-0472">Membrane</keyword>
<dbReference type="RefSeq" id="XP_064851951.1">
    <property type="nucleotide sequence ID" value="XM_064995879.1"/>
</dbReference>
<reference evidence="15 16" key="1">
    <citation type="journal article" date="2023" name="Elife">
        <title>Identification of key yeast species and microbe-microbe interactions impacting larval growth of Drosophila in the wild.</title>
        <authorList>
            <person name="Mure A."/>
            <person name="Sugiura Y."/>
            <person name="Maeda R."/>
            <person name="Honda K."/>
            <person name="Sakurai N."/>
            <person name="Takahashi Y."/>
            <person name="Watada M."/>
            <person name="Katoh T."/>
            <person name="Gotoh A."/>
            <person name="Gotoh Y."/>
            <person name="Taniguchi I."/>
            <person name="Nakamura K."/>
            <person name="Hayashi T."/>
            <person name="Katayama T."/>
            <person name="Uemura T."/>
            <person name="Hattori Y."/>
        </authorList>
    </citation>
    <scope>NUCLEOTIDE SEQUENCE [LARGE SCALE GENOMIC DNA]</scope>
    <source>
        <strain evidence="15 16">SC-9</strain>
    </source>
</reference>
<dbReference type="InterPro" id="IPR001296">
    <property type="entry name" value="Glyco_trans_1"/>
</dbReference>
<sequence>MVSPETKETLENLGKVVFTATLLIGVILYSIGPVLNRFFFVPSLHYKQKIIKVIKSNKATKRLSKKRLGVKLGAYRRRILFGAKNPSAYSTNDTDYNFIRLQDEDIKDEATYNEFFGEMSARRVDDDDRKLIFGFFHPYCNAGGGGERVLWQAVYQTLKLSSRHIAVIYTADTKDATPEEIIANVSKRFNLKLQTSRVVFIYLNNRRFVDGNYWKRFTLLGQALGSIILSLEACLALPPDVWVDTMGYPFAYPIISYLLKIPILSYTHFPVIQSDMLHKLVVQLRGSSGTVSKLKIIGKWIYWRIFITVYSLVGYFIDVPLCNGTWTYNHLNKIWWAINGESKNEHQVRMKILYPPCSTETLVDGQDKEIENEDGVLCLSEDDESSERQDIFLCLAQFRPEKRHSIIIKEFSKFIKSYKGDGEPKLVLIGSIRDDRDREFVQTLRALASSLGLDEHVEFILDAPFETVKEYFQKSSFGINAMWNEHFGIAVVETMASGLIPISHASAGPYLDIAVPWDYKKSCQLKISETNDSNRTGFFFKSSEDPDFETQGEFKELHQCFSEAMGLSNEEAMGMRTRGKACVLNKFSNAKFDGQWSEYVEVLKNYDVYYRERKGKVEQLY</sequence>